<dbReference type="InterPro" id="IPR007569">
    <property type="entry name" value="DUF559"/>
</dbReference>
<evidence type="ECO:0000256" key="2">
    <source>
        <dbReference type="SAM" id="MobiDB-lite"/>
    </source>
</evidence>
<dbReference type="EMBL" id="FQVC01000017">
    <property type="protein sequence ID" value="SHF90452.1"/>
    <property type="molecule type" value="Genomic_DNA"/>
</dbReference>
<feature type="domain" description="CobN/magnesium chelatase" evidence="3">
    <location>
        <begin position="642"/>
        <end position="1469"/>
    </location>
</feature>
<dbReference type="Pfam" id="PF02514">
    <property type="entry name" value="CobN-Mg_chel"/>
    <property type="match status" value="2"/>
</dbReference>
<dbReference type="SUPFAM" id="SSF52980">
    <property type="entry name" value="Restriction endonuclease-like"/>
    <property type="match status" value="1"/>
</dbReference>
<dbReference type="PANTHER" id="PTHR44119:SF4">
    <property type="entry name" value="AEROBIC COBALTOCHELATASE SUBUNIT COBN"/>
    <property type="match status" value="1"/>
</dbReference>
<dbReference type="NCBIfam" id="TIGR02257">
    <property type="entry name" value="cobalto_cobN"/>
    <property type="match status" value="1"/>
</dbReference>
<dbReference type="InterPro" id="IPR011953">
    <property type="entry name" value="Cobalto_CobN"/>
</dbReference>
<dbReference type="InterPro" id="IPR011335">
    <property type="entry name" value="Restrct_endonuc-II-like"/>
</dbReference>
<protein>
    <recommendedName>
        <fullName evidence="1">Cobaltochelatase subunit CobN</fullName>
        <ecNumber evidence="1">6.6.1.2</ecNumber>
    </recommendedName>
</protein>
<name>A0A1M5FH16_9HYPH</name>
<evidence type="ECO:0000313" key="6">
    <source>
        <dbReference type="Proteomes" id="UP000184533"/>
    </source>
</evidence>
<accession>A0A1M5FH16</accession>
<dbReference type="GO" id="GO:0009236">
    <property type="term" value="P:cobalamin biosynthetic process"/>
    <property type="evidence" value="ECO:0007669"/>
    <property type="project" value="UniProtKB-UniRule"/>
</dbReference>
<dbReference type="InterPro" id="IPR047216">
    <property type="entry name" value="Endonuclease_DUF559_bact"/>
</dbReference>
<dbReference type="Gene3D" id="3.40.960.10">
    <property type="entry name" value="VSR Endonuclease"/>
    <property type="match status" value="1"/>
</dbReference>
<feature type="region of interest" description="Disordered" evidence="2">
    <location>
        <begin position="460"/>
        <end position="482"/>
    </location>
</feature>
<evidence type="ECO:0000313" key="5">
    <source>
        <dbReference type="EMBL" id="SHF90452.1"/>
    </source>
</evidence>
<evidence type="ECO:0000259" key="3">
    <source>
        <dbReference type="Pfam" id="PF02514"/>
    </source>
</evidence>
<dbReference type="GO" id="GO:0051116">
    <property type="term" value="F:cobaltochelatase activity"/>
    <property type="evidence" value="ECO:0007669"/>
    <property type="project" value="UniProtKB-UniRule"/>
</dbReference>
<evidence type="ECO:0000259" key="4">
    <source>
        <dbReference type="Pfam" id="PF04480"/>
    </source>
</evidence>
<dbReference type="Proteomes" id="UP000184533">
    <property type="component" value="Unassembled WGS sequence"/>
</dbReference>
<feature type="region of interest" description="Disordered" evidence="2">
    <location>
        <begin position="974"/>
        <end position="999"/>
    </location>
</feature>
<feature type="region of interest" description="Disordered" evidence="2">
    <location>
        <begin position="597"/>
        <end position="640"/>
    </location>
</feature>
<gene>
    <name evidence="5" type="ORF">SAMN02745223_03838</name>
</gene>
<feature type="domain" description="CobN/magnesium chelatase" evidence="3">
    <location>
        <begin position="222"/>
        <end position="454"/>
    </location>
</feature>
<dbReference type="CDD" id="cd10150">
    <property type="entry name" value="CobN_like"/>
    <property type="match status" value="1"/>
</dbReference>
<dbReference type="InterPro" id="IPR003672">
    <property type="entry name" value="CobN/Mg_chltase"/>
</dbReference>
<evidence type="ECO:0000256" key="1">
    <source>
        <dbReference type="NCBIfam" id="TIGR02257"/>
    </source>
</evidence>
<dbReference type="EC" id="6.6.1.2" evidence="1"/>
<feature type="compositionally biased region" description="Polar residues" evidence="2">
    <location>
        <begin position="981"/>
        <end position="994"/>
    </location>
</feature>
<dbReference type="CDD" id="cd01038">
    <property type="entry name" value="Endonuclease_DUF559"/>
    <property type="match status" value="1"/>
</dbReference>
<dbReference type="PANTHER" id="PTHR44119">
    <property type="entry name" value="MAGNESIUM-CHELATASE SUBUNIT CHLH, CHLOROPLASTIC"/>
    <property type="match status" value="1"/>
</dbReference>
<organism evidence="5 6">
    <name type="scientific">Devosia limi DSM 17137</name>
    <dbReference type="NCBI Taxonomy" id="1121477"/>
    <lineage>
        <taxon>Bacteria</taxon>
        <taxon>Pseudomonadati</taxon>
        <taxon>Pseudomonadota</taxon>
        <taxon>Alphaproteobacteria</taxon>
        <taxon>Hyphomicrobiales</taxon>
        <taxon>Devosiaceae</taxon>
        <taxon>Devosia</taxon>
    </lineage>
</organism>
<dbReference type="Pfam" id="PF04480">
    <property type="entry name" value="DUF559"/>
    <property type="match status" value="1"/>
</dbReference>
<proteinExistence type="predicted"/>
<feature type="domain" description="DUF559" evidence="4">
    <location>
        <begin position="493"/>
        <end position="597"/>
    </location>
</feature>
<reference evidence="5 6" key="1">
    <citation type="submission" date="2016-11" db="EMBL/GenBank/DDBJ databases">
        <authorList>
            <person name="Jaros S."/>
            <person name="Januszkiewicz K."/>
            <person name="Wedrychowicz H."/>
        </authorList>
    </citation>
    <scope>NUCLEOTIDE SEQUENCE [LARGE SCALE GENOMIC DNA]</scope>
    <source>
        <strain evidence="5 6">DSM 17137</strain>
    </source>
</reference>
<dbReference type="RefSeq" id="WP_072866638.1">
    <property type="nucleotide sequence ID" value="NZ_FQVC01000017.1"/>
</dbReference>
<sequence>MHLLSAQAGAIQQEGEAIDLAQTPGAMIFASAADSELAMLAGAADRAGTAELRLANTLRLSNNLSVDLWLEQTVAHARLVVLRLIGGAAYFQYGVDELTALCTNRRIPLVLLPGDANPDPILQARSTIHPDDWSRLHALFIAGGPTNADAILQAFNTLASSLPRPSGERSAALPPGEGALLVNLPPTPFARFGLWYPSLGMLDEAALRSTHAAPPLPTEGGGPAASSPNHIPILFYRAALEGAGTATIEALIAELERQGLAPVPMVVSSLKEAACVRFVQNAFAAFPPAAIFNLTGFALGLDSLDAKANPFAGVDAPVIQLIQSGRSYAQWEADTQGLSSKDMAMFLVMPEVDGRLAGLIVGHKADAVWHERTQCPLSAYAPDASGIARAVTLAANWSRLRATPRPARRIALVLANYPIRDGRLANGVGYDAPESTVRMLQTLEAAGYTLTQFPSPLRGGARGGGAAPSTISASQSGGPGHVNTRLARAPKNLERARSLRSAPTPFEQKLWSYLRGLDQAHFRRQVPIGPYFADFASHGLKLVIELDGDTHASSSAQTHDRIRIEFLTDAGYHVIRFANRDIAGNLNGVWQVIQATISERSTPTPNPSPQGGGELSRAQTDPTVPSPPSPLRGGTEGGGAAVSDYPVDSAALITALQSGPTNANPQRGTSSARLSLARYAELFAALPPKIQAEVTTRWGPPSADPFVRNNAFHLPALVFGNVAILLQPARGYQLDETLSYHDPALPPPHAYLAAYLWLRHEFDAHALIHNGKHGTLEWLPGKAAALDEASYADAVWGQLPHLYPFIVNDPGEGTQAKRRTGAVIIDHLVPPLTRAETYGPLKDLEALLDEYYAASGMDRRRLADLRRRILDFTRDARLDRDIGLPEDETEALIKIDNFLCDLKEAQIRDGLHIFGQSPQGDLERDLIVALARVPRGDGPGEGSLIRALADDLKLGFDPLTAKLGEPWTGPQLPLLAGHGLASTSPANRQQTSKQASKKPSMLARIRTIGDVVEALEAIAAELVEGFIPHPDWHATKLVLATVEDIIRPRLAASGPAEIQGLLDGLDGKFVAPGPSGAPSRGRLDVLPTGRNFYSVDSRAVPTPTAWELGRKSAESLVLRHFQDHGTYLKSVALSVWGTANMRTGGDDLAQALALIGARPTWDPSSLRVSGYEIIPLAKLGRPRVDVTLRISGFFRDAFPAQIALFDRAIRAIGALDEPTDDNPIAARMRTDALGLMASGSSEREAALSAGHRIFGSKPGTYGTGLSALIDSGAWKDKADLGNQALDWGQYAYGAQAAGLPERARFAARLSDLDAVVHNQDNREHDLLDSDNYYQFEGGLAAAAELLGGTTPAVYHNDHSRPERPLIRTLEEEISFVMRSRVVNPKWLTGVKRHGYKGAFEIIATLDFMFAFAATTGAVKTHHFDMAFEAFVEDEATRDFICDNNRFGYDELIAKFNEARQRGLWVPRSNSAYAFLEESR</sequence>